<evidence type="ECO:0000313" key="3">
    <source>
        <dbReference type="Proteomes" id="UP000601435"/>
    </source>
</evidence>
<proteinExistence type="predicted"/>
<evidence type="ECO:0000256" key="1">
    <source>
        <dbReference type="SAM" id="MobiDB-lite"/>
    </source>
</evidence>
<keyword evidence="3" id="KW-1185">Reference proteome</keyword>
<reference evidence="2" key="1">
    <citation type="submission" date="2021-02" db="EMBL/GenBank/DDBJ databases">
        <authorList>
            <person name="Dougan E. K."/>
            <person name="Rhodes N."/>
            <person name="Thang M."/>
            <person name="Chan C."/>
        </authorList>
    </citation>
    <scope>NUCLEOTIDE SEQUENCE</scope>
</reference>
<sequence>DAALKLGDLGDPNHLREVLLTSNTRLVRAEYLWHLLKAWAVERVVIRGRENLRPLCQEGETLPRRQEAEDATFPTGDGSTTSALVSRDELEHWCTEEDAFIMAVSHCWETKLHPDPTNHQLQLIADFTSLHCAAYGRPVWLFYDYVCLFQYPRDDGQERHFREALANMHTFYAHECTYTLRVQSLSPMTRWTQHLSSGKKIIVYDEQGQKSQATLGQLNKNEVPYEERGWCQSEMEWSSTRARIAQNQRIDTVRGLQTGAKSPTPPELFEQMMIEKGLKFTNKEDLDKVIMLQRKVYQQKARAQVGF</sequence>
<name>A0A812RVL2_9DINO</name>
<dbReference type="EMBL" id="CAJNJA010019949">
    <property type="protein sequence ID" value="CAE7453189.1"/>
    <property type="molecule type" value="Genomic_DNA"/>
</dbReference>
<evidence type="ECO:0000313" key="2">
    <source>
        <dbReference type="EMBL" id="CAE7453189.1"/>
    </source>
</evidence>
<comment type="caution">
    <text evidence="2">The sequence shown here is derived from an EMBL/GenBank/DDBJ whole genome shotgun (WGS) entry which is preliminary data.</text>
</comment>
<organism evidence="2 3">
    <name type="scientific">Symbiodinium necroappetens</name>
    <dbReference type="NCBI Taxonomy" id="1628268"/>
    <lineage>
        <taxon>Eukaryota</taxon>
        <taxon>Sar</taxon>
        <taxon>Alveolata</taxon>
        <taxon>Dinophyceae</taxon>
        <taxon>Suessiales</taxon>
        <taxon>Symbiodiniaceae</taxon>
        <taxon>Symbiodinium</taxon>
    </lineage>
</organism>
<dbReference type="Proteomes" id="UP000601435">
    <property type="component" value="Unassembled WGS sequence"/>
</dbReference>
<gene>
    <name evidence="2" type="primary">NLRC3</name>
    <name evidence="2" type="ORF">SNEC2469_LOCUS12573</name>
</gene>
<accession>A0A812RVL2</accession>
<dbReference type="OrthoDB" id="435481at2759"/>
<dbReference type="AlphaFoldDB" id="A0A812RVL2"/>
<protein>
    <submittedName>
        <fullName evidence="2">NLRC3 protein</fullName>
    </submittedName>
</protein>
<feature type="region of interest" description="Disordered" evidence="1">
    <location>
        <begin position="60"/>
        <end position="80"/>
    </location>
</feature>
<feature type="non-terminal residue" evidence="2">
    <location>
        <position position="307"/>
    </location>
</feature>